<keyword evidence="2" id="KW-1185">Reference proteome</keyword>
<protein>
    <recommendedName>
        <fullName evidence="3">Phage Mu protein F like protein</fullName>
    </recommendedName>
</protein>
<comment type="caution">
    <text evidence="1">The sequence shown here is derived from an EMBL/GenBank/DDBJ whole genome shotgun (WGS) entry which is preliminary data.</text>
</comment>
<name>A0ABS3C1F2_9BACT</name>
<evidence type="ECO:0000313" key="1">
    <source>
        <dbReference type="EMBL" id="MBN7809394.1"/>
    </source>
</evidence>
<organism evidence="1 2">
    <name type="scientific">Algoriphagus oliviformis</name>
    <dbReference type="NCBI Taxonomy" id="2811231"/>
    <lineage>
        <taxon>Bacteria</taxon>
        <taxon>Pseudomonadati</taxon>
        <taxon>Bacteroidota</taxon>
        <taxon>Cytophagia</taxon>
        <taxon>Cytophagales</taxon>
        <taxon>Cyclobacteriaceae</taxon>
        <taxon>Algoriphagus</taxon>
    </lineage>
</organism>
<accession>A0ABS3C1F2</accession>
<gene>
    <name evidence="1" type="ORF">J0A68_00410</name>
</gene>
<evidence type="ECO:0000313" key="2">
    <source>
        <dbReference type="Proteomes" id="UP000664317"/>
    </source>
</evidence>
<sequence>MGKDWNLGFSEKEKLSTKLMREFEFDENLLKNHVEEIRSELATSNLFRYGYSQSHKLEDRILLKLPDFESKFIERYLRDQPDGFAGNLDPTSQRDIVSLFVHYVQFTCYNKAELQEILTYRDKTKYGYKGVEVMTGNDSRCQKCSKIRSTKYSWKELDKVPKIPFFPSCICWYSPIIEQRDF</sequence>
<reference evidence="1 2" key="1">
    <citation type="submission" date="2021-03" db="EMBL/GenBank/DDBJ databases">
        <title>novel species isolated from a fishpond in China.</title>
        <authorList>
            <person name="Lu H."/>
            <person name="Cai Z."/>
        </authorList>
    </citation>
    <scope>NUCLEOTIDE SEQUENCE [LARGE SCALE GENOMIC DNA]</scope>
    <source>
        <strain evidence="1 2">H41</strain>
    </source>
</reference>
<dbReference type="EMBL" id="JAFKCT010000001">
    <property type="protein sequence ID" value="MBN7809394.1"/>
    <property type="molecule type" value="Genomic_DNA"/>
</dbReference>
<dbReference type="Proteomes" id="UP000664317">
    <property type="component" value="Unassembled WGS sequence"/>
</dbReference>
<dbReference type="RefSeq" id="WP_206576201.1">
    <property type="nucleotide sequence ID" value="NZ_JAFKCT010000001.1"/>
</dbReference>
<proteinExistence type="predicted"/>
<evidence type="ECO:0008006" key="3">
    <source>
        <dbReference type="Google" id="ProtNLM"/>
    </source>
</evidence>